<protein>
    <submittedName>
        <fullName evidence="1">Uncharacterized protein</fullName>
    </submittedName>
</protein>
<dbReference type="Proteomes" id="UP000233766">
    <property type="component" value="Unassembled WGS sequence"/>
</dbReference>
<reference evidence="1 2" key="1">
    <citation type="submission" date="2017-12" db="EMBL/GenBank/DDBJ databases">
        <title>Sequencing the genomes of 1000 Actinobacteria strains.</title>
        <authorList>
            <person name="Klenk H.-P."/>
        </authorList>
    </citation>
    <scope>NUCLEOTIDE SEQUENCE [LARGE SCALE GENOMIC DNA]</scope>
    <source>
        <strain evidence="1 2">DSM 44489</strain>
    </source>
</reference>
<dbReference type="AlphaFoldDB" id="A0A2N3VJG3"/>
<proteinExistence type="predicted"/>
<organism evidence="1 2">
    <name type="scientific">Nocardia fluminea</name>
    <dbReference type="NCBI Taxonomy" id="134984"/>
    <lineage>
        <taxon>Bacteria</taxon>
        <taxon>Bacillati</taxon>
        <taxon>Actinomycetota</taxon>
        <taxon>Actinomycetes</taxon>
        <taxon>Mycobacteriales</taxon>
        <taxon>Nocardiaceae</taxon>
        <taxon>Nocardia</taxon>
    </lineage>
</organism>
<evidence type="ECO:0000313" key="1">
    <source>
        <dbReference type="EMBL" id="PKV81750.1"/>
    </source>
</evidence>
<evidence type="ECO:0000313" key="2">
    <source>
        <dbReference type="Proteomes" id="UP000233766"/>
    </source>
</evidence>
<name>A0A2N3VJG3_9NOCA</name>
<dbReference type="RefSeq" id="WP_143876158.1">
    <property type="nucleotide sequence ID" value="NZ_PJMW01000002.1"/>
</dbReference>
<gene>
    <name evidence="1" type="ORF">ATK86_6221</name>
</gene>
<accession>A0A2N3VJG3</accession>
<dbReference type="EMBL" id="PJMW01000002">
    <property type="protein sequence ID" value="PKV81750.1"/>
    <property type="molecule type" value="Genomic_DNA"/>
</dbReference>
<keyword evidence="2" id="KW-1185">Reference proteome</keyword>
<sequence length="80" mass="8445">MLITALVLTLLGVVRRKRRGRADNETTERAVLRSRLERAGGAVRRGATRLVREPAPALSAAVAVLGLVVVGTQLACSGQV</sequence>
<comment type="caution">
    <text evidence="1">The sequence shown here is derived from an EMBL/GenBank/DDBJ whole genome shotgun (WGS) entry which is preliminary data.</text>
</comment>